<sequence length="157" mass="16561">MQPTMQKNNVKQRKTIAIIAMIAVAAIALAAVAIIAVSNKREMTQAASDTCALNAKALATHQESFEEAQQEAEEAAKLTVNDVADGTTLETLKDAITLAKAVESAPACPASGNASDFTKATDDIRKYADNLRNITNELDAAAKSVVASQELRLESAE</sequence>
<dbReference type="Proteomes" id="UP000193664">
    <property type="component" value="Unassembled WGS sequence"/>
</dbReference>
<proteinExistence type="predicted"/>
<evidence type="ECO:0000313" key="7">
    <source>
        <dbReference type="EMBL" id="OSG91830.1"/>
    </source>
</evidence>
<keyword evidence="1" id="KW-0472">Membrane</keyword>
<dbReference type="EMBL" id="LNKF01000010">
    <property type="protein sequence ID" value="OSG91830.1"/>
    <property type="molecule type" value="Genomic_DNA"/>
</dbReference>
<evidence type="ECO:0000313" key="8">
    <source>
        <dbReference type="EMBL" id="OSG96002.1"/>
    </source>
</evidence>
<evidence type="ECO:0000313" key="6">
    <source>
        <dbReference type="EMBL" id="OQM57231.1"/>
    </source>
</evidence>
<protein>
    <recommendedName>
        <fullName evidence="15">Colicin transporter</fullName>
    </recommendedName>
</protein>
<dbReference type="Proteomes" id="UP000193905">
    <property type="component" value="Unassembled WGS sequence"/>
</dbReference>
<organism evidence="7 11">
    <name type="scientific">Bifidobacterium adolescentis</name>
    <dbReference type="NCBI Taxonomy" id="1680"/>
    <lineage>
        <taxon>Bacteria</taxon>
        <taxon>Bacillati</taxon>
        <taxon>Actinomycetota</taxon>
        <taxon>Actinomycetes</taxon>
        <taxon>Bifidobacteriales</taxon>
        <taxon>Bifidobacteriaceae</taxon>
        <taxon>Bifidobacterium</taxon>
    </lineage>
</organism>
<dbReference type="Proteomes" id="UP000437631">
    <property type="component" value="Unassembled WGS sequence"/>
</dbReference>
<evidence type="ECO:0000313" key="14">
    <source>
        <dbReference type="Proteomes" id="UP000470926"/>
    </source>
</evidence>
<dbReference type="EMBL" id="NAQF01000007">
    <property type="protein sequence ID" value="OQM57231.1"/>
    <property type="molecule type" value="Genomic_DNA"/>
</dbReference>
<evidence type="ECO:0000313" key="3">
    <source>
        <dbReference type="EMBL" id="GJD14228.1"/>
    </source>
</evidence>
<dbReference type="EMBL" id="BPPZ01000005">
    <property type="protein sequence ID" value="GJD14228.1"/>
    <property type="molecule type" value="Genomic_DNA"/>
</dbReference>
<dbReference type="EMBL" id="WDLT01000004">
    <property type="protein sequence ID" value="KAB5747030.1"/>
    <property type="molecule type" value="Genomic_DNA"/>
</dbReference>
<evidence type="ECO:0000313" key="4">
    <source>
        <dbReference type="EMBL" id="KAB5747030.1"/>
    </source>
</evidence>
<reference evidence="13 14" key="4">
    <citation type="journal article" date="2019" name="Nat. Med.">
        <title>A library of human gut bacterial isolates paired with longitudinal multiomics data enables mechanistic microbiome research.</title>
        <authorList>
            <person name="Poyet M."/>
            <person name="Groussin M."/>
            <person name="Gibbons S.M."/>
            <person name="Avila-Pacheco J."/>
            <person name="Jiang X."/>
            <person name="Kearney S.M."/>
            <person name="Perrotta A.R."/>
            <person name="Berdy B."/>
            <person name="Zhao S."/>
            <person name="Lieberman T.D."/>
            <person name="Swanson P.K."/>
            <person name="Smith M."/>
            <person name="Roesemann S."/>
            <person name="Alexander J.E."/>
            <person name="Rich S.A."/>
            <person name="Livny J."/>
            <person name="Vlamakis H."/>
            <person name="Clish C."/>
            <person name="Bullock K."/>
            <person name="Deik A."/>
            <person name="Scott J."/>
            <person name="Pierce K.A."/>
            <person name="Xavier R.J."/>
            <person name="Alm E.J."/>
        </authorList>
    </citation>
    <scope>NUCLEOTIDE SEQUENCE [LARGE SCALE GENOMIC DNA]</scope>
    <source>
        <strain evidence="4 13">BIOML-A190</strain>
        <strain evidence="5 14">BIOML-A26</strain>
    </source>
</reference>
<dbReference type="Proteomes" id="UP000192714">
    <property type="component" value="Unassembled WGS sequence"/>
</dbReference>
<evidence type="ECO:0000313" key="13">
    <source>
        <dbReference type="Proteomes" id="UP000437631"/>
    </source>
</evidence>
<name>A0A076JK01_BIFAD</name>
<reference evidence="11 12" key="2">
    <citation type="journal article" date="2016" name="Sci. Rep.">
        <title>Evaluation of genetic diversity among strains of the human gut commensal Bifidobacterium adolescentis.</title>
        <authorList>
            <person name="Duranti S."/>
            <person name="Milani C."/>
            <person name="Lugli G.A."/>
            <person name="Mancabelli L."/>
            <person name="Turroni F."/>
            <person name="Ferrario C."/>
            <person name="Mangifesta M."/>
            <person name="Viappiani A."/>
            <person name="Sanchez B."/>
            <person name="Margolles A."/>
            <person name="van Sinderen D."/>
            <person name="Ventura M."/>
        </authorList>
    </citation>
    <scope>NUCLEOTIDE SEQUENCE [LARGE SCALE GENOMIC DNA]</scope>
    <source>
        <strain evidence="7 11">AD2-8</strain>
        <strain evidence="8 12">AL46-2</strain>
    </source>
</reference>
<dbReference type="PATRIC" id="fig|1680.7.peg.1228"/>
<evidence type="ECO:0000313" key="12">
    <source>
        <dbReference type="Proteomes" id="UP000193905"/>
    </source>
</evidence>
<evidence type="ECO:0000313" key="10">
    <source>
        <dbReference type="Proteomes" id="UP000192714"/>
    </source>
</evidence>
<dbReference type="eggNOG" id="ENOG5032B89">
    <property type="taxonomic scope" value="Bacteria"/>
</dbReference>
<keyword evidence="1" id="KW-0812">Transmembrane</keyword>
<evidence type="ECO:0000313" key="5">
    <source>
        <dbReference type="EMBL" id="KAB6029245.1"/>
    </source>
</evidence>
<reference evidence="3" key="5">
    <citation type="submission" date="2021-08" db="EMBL/GenBank/DDBJ databases">
        <title>Draft genome sequence of the GABA producer Bifidobacterium adolescentis 4-2, isolated from healthy human feces.</title>
        <authorList>
            <person name="Altaib H."/>
            <person name="Niwa R."/>
            <person name="Abe M."/>
            <person name="Suzuki T."/>
        </authorList>
    </citation>
    <scope>NUCLEOTIDE SEQUENCE</scope>
    <source>
        <strain evidence="3">4-2</strain>
    </source>
</reference>
<dbReference type="EMBL" id="LNKH01000010">
    <property type="protein sequence ID" value="OSG96002.1"/>
    <property type="molecule type" value="Genomic_DNA"/>
</dbReference>
<reference evidence="6 10" key="3">
    <citation type="submission" date="2017-03" db="EMBL/GenBank/DDBJ databases">
        <title>Maternal inheritance of bifidobacteria.</title>
        <authorList>
            <person name="Lugli G.A."/>
            <person name="Duranti S."/>
            <person name="Milani C."/>
            <person name="Mancabelli L."/>
        </authorList>
    </citation>
    <scope>NUCLEOTIDE SEQUENCE [LARGE SCALE GENOMIC DNA]</scope>
    <source>
        <strain evidence="6 10">1892B</strain>
    </source>
</reference>
<feature type="transmembrane region" description="Helical" evidence="1">
    <location>
        <begin position="15"/>
        <end position="37"/>
    </location>
</feature>
<dbReference type="EMBL" id="WDFR01000004">
    <property type="protein sequence ID" value="KAB6029245.1"/>
    <property type="molecule type" value="Genomic_DNA"/>
</dbReference>
<reference evidence="2 9" key="1">
    <citation type="submission" date="2015-09" db="EMBL/GenBank/DDBJ databases">
        <authorList>
            <consortium name="Pathogen Informatics"/>
        </authorList>
    </citation>
    <scope>NUCLEOTIDE SEQUENCE [LARGE SCALE GENOMIC DNA]</scope>
    <source>
        <strain evidence="2 9">2789STDY5608824</strain>
    </source>
</reference>
<dbReference type="Proteomes" id="UP000886943">
    <property type="component" value="Unassembled WGS sequence"/>
</dbReference>
<evidence type="ECO:0000313" key="9">
    <source>
        <dbReference type="Proteomes" id="UP000095647"/>
    </source>
</evidence>
<dbReference type="Proteomes" id="UP000095647">
    <property type="component" value="Unassembled WGS sequence"/>
</dbReference>
<gene>
    <name evidence="7" type="ORF">AD0028_1712</name>
    <name evidence="8" type="ORF">AL0462_1601</name>
    <name evidence="6" type="ORF">B5789_1469</name>
    <name evidence="3" type="ORF">BIFAD42_12120</name>
    <name evidence="2" type="ORF">ERS852382_01565</name>
    <name evidence="5" type="ORF">GA542_08500</name>
    <name evidence="4" type="ORF">GA752_05465</name>
</gene>
<dbReference type="EMBL" id="CYYI01000005">
    <property type="protein sequence ID" value="CUN87494.1"/>
    <property type="molecule type" value="Genomic_DNA"/>
</dbReference>
<dbReference type="AlphaFoldDB" id="A0A076JK01"/>
<dbReference type="RefSeq" id="WP_003810138.1">
    <property type="nucleotide sequence ID" value="NZ_AP031418.1"/>
</dbReference>
<evidence type="ECO:0000256" key="1">
    <source>
        <dbReference type="SAM" id="Phobius"/>
    </source>
</evidence>
<keyword evidence="1" id="KW-1133">Transmembrane helix</keyword>
<dbReference type="Proteomes" id="UP000470926">
    <property type="component" value="Unassembled WGS sequence"/>
</dbReference>
<dbReference type="KEGG" id="badl:BADO_1529"/>
<evidence type="ECO:0000313" key="11">
    <source>
        <dbReference type="Proteomes" id="UP000193664"/>
    </source>
</evidence>
<evidence type="ECO:0008006" key="15">
    <source>
        <dbReference type="Google" id="ProtNLM"/>
    </source>
</evidence>
<accession>A0A076JK01</accession>
<evidence type="ECO:0000313" key="2">
    <source>
        <dbReference type="EMBL" id="CUN87494.1"/>
    </source>
</evidence>